<gene>
    <name evidence="1" type="ORF">HPB50_006270</name>
</gene>
<reference evidence="1" key="1">
    <citation type="submission" date="2020-05" db="EMBL/GenBank/DDBJ databases">
        <title>Large-scale comparative analyses of tick genomes elucidate their genetic diversity and vector capacities.</title>
        <authorList>
            <person name="Jia N."/>
            <person name="Wang J."/>
            <person name="Shi W."/>
            <person name="Du L."/>
            <person name="Sun Y."/>
            <person name="Zhan W."/>
            <person name="Jiang J."/>
            <person name="Wang Q."/>
            <person name="Zhang B."/>
            <person name="Ji P."/>
            <person name="Sakyi L.B."/>
            <person name="Cui X."/>
            <person name="Yuan T."/>
            <person name="Jiang B."/>
            <person name="Yang W."/>
            <person name="Lam T.T.-Y."/>
            <person name="Chang Q."/>
            <person name="Ding S."/>
            <person name="Wang X."/>
            <person name="Zhu J."/>
            <person name="Ruan X."/>
            <person name="Zhao L."/>
            <person name="Wei J."/>
            <person name="Que T."/>
            <person name="Du C."/>
            <person name="Cheng J."/>
            <person name="Dai P."/>
            <person name="Han X."/>
            <person name="Huang E."/>
            <person name="Gao Y."/>
            <person name="Liu J."/>
            <person name="Shao H."/>
            <person name="Ye R."/>
            <person name="Li L."/>
            <person name="Wei W."/>
            <person name="Wang X."/>
            <person name="Wang C."/>
            <person name="Yang T."/>
            <person name="Huo Q."/>
            <person name="Li W."/>
            <person name="Guo W."/>
            <person name="Chen H."/>
            <person name="Zhou L."/>
            <person name="Ni X."/>
            <person name="Tian J."/>
            <person name="Zhou Y."/>
            <person name="Sheng Y."/>
            <person name="Liu T."/>
            <person name="Pan Y."/>
            <person name="Xia L."/>
            <person name="Li J."/>
            <person name="Zhao F."/>
            <person name="Cao W."/>
        </authorList>
    </citation>
    <scope>NUCLEOTIDE SEQUENCE</scope>
    <source>
        <strain evidence="1">Hyas-2018</strain>
    </source>
</reference>
<dbReference type="EMBL" id="CM023486">
    <property type="protein sequence ID" value="KAH6927620.1"/>
    <property type="molecule type" value="Genomic_DNA"/>
</dbReference>
<comment type="caution">
    <text evidence="1">The sequence shown here is derived from an EMBL/GenBank/DDBJ whole genome shotgun (WGS) entry which is preliminary data.</text>
</comment>
<accession>A0ACB7RZH0</accession>
<evidence type="ECO:0000313" key="2">
    <source>
        <dbReference type="Proteomes" id="UP000821845"/>
    </source>
</evidence>
<protein>
    <submittedName>
        <fullName evidence="1">Uncharacterized protein</fullName>
    </submittedName>
</protein>
<name>A0ACB7RZH0_HYAAI</name>
<sequence length="88" mass="9398">MADADVPFVAPATDAEIVDLLGGPDEEDEPLDEQPREITNSGTNAGVPPLVAKYRGVHGLRRRSHNLPEQTGAGTFRAQPKQPTKPAD</sequence>
<organism evidence="1 2">
    <name type="scientific">Hyalomma asiaticum</name>
    <name type="common">Tick</name>
    <dbReference type="NCBI Taxonomy" id="266040"/>
    <lineage>
        <taxon>Eukaryota</taxon>
        <taxon>Metazoa</taxon>
        <taxon>Ecdysozoa</taxon>
        <taxon>Arthropoda</taxon>
        <taxon>Chelicerata</taxon>
        <taxon>Arachnida</taxon>
        <taxon>Acari</taxon>
        <taxon>Parasitiformes</taxon>
        <taxon>Ixodida</taxon>
        <taxon>Ixodoidea</taxon>
        <taxon>Ixodidae</taxon>
        <taxon>Hyalomminae</taxon>
        <taxon>Hyalomma</taxon>
    </lineage>
</organism>
<evidence type="ECO:0000313" key="1">
    <source>
        <dbReference type="EMBL" id="KAH6927620.1"/>
    </source>
</evidence>
<dbReference type="Proteomes" id="UP000821845">
    <property type="component" value="Chromosome 6"/>
</dbReference>
<keyword evidence="2" id="KW-1185">Reference proteome</keyword>
<proteinExistence type="predicted"/>